<evidence type="ECO:0008006" key="3">
    <source>
        <dbReference type="Google" id="ProtNLM"/>
    </source>
</evidence>
<dbReference type="AlphaFoldDB" id="A0A9D3VQB4"/>
<accession>A0A9D3VQB4</accession>
<comment type="caution">
    <text evidence="1">The sequence shown here is derived from an EMBL/GenBank/DDBJ whole genome shotgun (WGS) entry which is preliminary data.</text>
</comment>
<organism evidence="1 2">
    <name type="scientific">Gossypium stocksii</name>
    <dbReference type="NCBI Taxonomy" id="47602"/>
    <lineage>
        <taxon>Eukaryota</taxon>
        <taxon>Viridiplantae</taxon>
        <taxon>Streptophyta</taxon>
        <taxon>Embryophyta</taxon>
        <taxon>Tracheophyta</taxon>
        <taxon>Spermatophyta</taxon>
        <taxon>Magnoliopsida</taxon>
        <taxon>eudicotyledons</taxon>
        <taxon>Gunneridae</taxon>
        <taxon>Pentapetalae</taxon>
        <taxon>rosids</taxon>
        <taxon>malvids</taxon>
        <taxon>Malvales</taxon>
        <taxon>Malvaceae</taxon>
        <taxon>Malvoideae</taxon>
        <taxon>Gossypium</taxon>
    </lineage>
</organism>
<evidence type="ECO:0000313" key="2">
    <source>
        <dbReference type="Proteomes" id="UP000828251"/>
    </source>
</evidence>
<keyword evidence="2" id="KW-1185">Reference proteome</keyword>
<reference evidence="1 2" key="1">
    <citation type="journal article" date="2021" name="Plant Biotechnol. J.">
        <title>Multi-omics assisted identification of the key and species-specific regulatory components of drought-tolerant mechanisms in Gossypium stocksii.</title>
        <authorList>
            <person name="Yu D."/>
            <person name="Ke L."/>
            <person name="Zhang D."/>
            <person name="Wu Y."/>
            <person name="Sun Y."/>
            <person name="Mei J."/>
            <person name="Sun J."/>
            <person name="Sun Y."/>
        </authorList>
    </citation>
    <scope>NUCLEOTIDE SEQUENCE [LARGE SCALE GENOMIC DNA]</scope>
    <source>
        <strain evidence="2">cv. E1</strain>
        <tissue evidence="1">Leaf</tissue>
    </source>
</reference>
<proteinExistence type="predicted"/>
<dbReference type="Proteomes" id="UP000828251">
    <property type="component" value="Unassembled WGS sequence"/>
</dbReference>
<evidence type="ECO:0000313" key="1">
    <source>
        <dbReference type="EMBL" id="KAH1091844.1"/>
    </source>
</evidence>
<sequence length="199" mass="22126">MTPARHSVSGRQNTKVSVFYGITSTPSGLQSTSDWGHYKTSTRRDDVLPTTSTSEGTSYVTDIGRLDNESDIDLLRGPGLDSAKVTLFFKLEPVPTEPEDGERGSDEEEEDLQFTAYPPPSHMHNVNLSIDDALKFSNLPHRRHDHTSSSLDSGELKVGKEFSSKNDFLGVLKQYNIMNEVNYPVVKSKSKKFEAKCVV</sequence>
<protein>
    <recommendedName>
        <fullName evidence="3">Transposase MuDR plant domain-containing protein</fullName>
    </recommendedName>
</protein>
<dbReference type="EMBL" id="JAIQCV010000006">
    <property type="protein sequence ID" value="KAH1091844.1"/>
    <property type="molecule type" value="Genomic_DNA"/>
</dbReference>
<name>A0A9D3VQB4_9ROSI</name>
<gene>
    <name evidence="1" type="ORF">J1N35_019101</name>
</gene>